<dbReference type="InterPro" id="IPR011009">
    <property type="entry name" value="Kinase-like_dom_sf"/>
</dbReference>
<dbReference type="Gene3D" id="3.30.200.20">
    <property type="entry name" value="Phosphorylase Kinase, domain 1"/>
    <property type="match status" value="1"/>
</dbReference>
<dbReference type="InterPro" id="IPR017853">
    <property type="entry name" value="GH"/>
</dbReference>
<dbReference type="InterPro" id="IPR050314">
    <property type="entry name" value="Glycosyl_Hydrlase_18"/>
</dbReference>
<dbReference type="SUPFAM" id="SSF51445">
    <property type="entry name" value="(Trans)glycosidases"/>
    <property type="match status" value="1"/>
</dbReference>
<gene>
    <name evidence="2" type="ORF">FEM48_Zijuj01G0177100</name>
</gene>
<dbReference type="Gene3D" id="3.20.20.80">
    <property type="entry name" value="Glycosidases"/>
    <property type="match status" value="1"/>
</dbReference>
<dbReference type="SMART" id="SM00636">
    <property type="entry name" value="Glyco_18"/>
    <property type="match status" value="1"/>
</dbReference>
<evidence type="ECO:0000259" key="1">
    <source>
        <dbReference type="PROSITE" id="PS51910"/>
    </source>
</evidence>
<dbReference type="SUPFAM" id="SSF56112">
    <property type="entry name" value="Protein kinase-like (PK-like)"/>
    <property type="match status" value="1"/>
</dbReference>
<dbReference type="AlphaFoldDB" id="A0A978W2N3"/>
<sequence length="342" mass="37663">MADLGTLFKEWRAAVNSGARNSDSSQAELILTAVVQYSPDVDDDASFPLDSIRNNLNSIHIMAYDYCMLQWANFTGAPAALNDPSSESSTDYGIEAWIKNSIGAPAKGPAIPDDGSRSYKEIKGYIGRYNAQVVYNAAYIVKYFTVGSTWIGFDDAQIVKIKVDCARENKLLGYFVWQVPYDDENCVLSLAGKESIKVAAAGDFDNNAQNLQIFSLAEIEAATDRFSVENKLGEGGYGPVFKKGLYSTKSDVYSFGVLLLQIISGKVIASFYGSDEDLNILEYENANDRPTMLEVFSILKNESTSVGYPNKPAYFSRRNEDEERKAGNSLVNNGSIFQLIAR</sequence>
<evidence type="ECO:0000313" key="2">
    <source>
        <dbReference type="EMBL" id="KAH7546217.1"/>
    </source>
</evidence>
<dbReference type="GO" id="GO:0005975">
    <property type="term" value="P:carbohydrate metabolic process"/>
    <property type="evidence" value="ECO:0007669"/>
    <property type="project" value="InterPro"/>
</dbReference>
<dbReference type="GO" id="GO:0008061">
    <property type="term" value="F:chitin binding"/>
    <property type="evidence" value="ECO:0007669"/>
    <property type="project" value="InterPro"/>
</dbReference>
<dbReference type="InterPro" id="IPR001223">
    <property type="entry name" value="Glyco_hydro18_cat"/>
</dbReference>
<dbReference type="Proteomes" id="UP000813462">
    <property type="component" value="Unassembled WGS sequence"/>
</dbReference>
<proteinExistence type="predicted"/>
<accession>A0A978W2N3</accession>
<dbReference type="SUPFAM" id="SSF54556">
    <property type="entry name" value="Chitinase insertion domain"/>
    <property type="match status" value="1"/>
</dbReference>
<dbReference type="GO" id="GO:0006032">
    <property type="term" value="P:chitin catabolic process"/>
    <property type="evidence" value="ECO:0007669"/>
    <property type="project" value="TreeGrafter"/>
</dbReference>
<reference evidence="2" key="1">
    <citation type="journal article" date="2021" name="Front. Plant Sci.">
        <title>Chromosome-Scale Genome Assembly for Chinese Sour Jujube and Insights Into Its Genome Evolution and Domestication Signature.</title>
        <authorList>
            <person name="Shen L.-Y."/>
            <person name="Luo H."/>
            <person name="Wang X.-L."/>
            <person name="Wang X.-M."/>
            <person name="Qiu X.-J."/>
            <person name="Liu H."/>
            <person name="Zhou S.-S."/>
            <person name="Jia K.-H."/>
            <person name="Nie S."/>
            <person name="Bao Y.-T."/>
            <person name="Zhang R.-G."/>
            <person name="Yun Q.-Z."/>
            <person name="Chai Y.-H."/>
            <person name="Lu J.-Y."/>
            <person name="Li Y."/>
            <person name="Zhao S.-W."/>
            <person name="Mao J.-F."/>
            <person name="Jia S.-G."/>
            <person name="Mao Y.-M."/>
        </authorList>
    </citation>
    <scope>NUCLEOTIDE SEQUENCE</scope>
    <source>
        <strain evidence="2">AT0</strain>
        <tissue evidence="2">Leaf</tissue>
    </source>
</reference>
<dbReference type="PROSITE" id="PS51910">
    <property type="entry name" value="GH18_2"/>
    <property type="match status" value="1"/>
</dbReference>
<dbReference type="InterPro" id="IPR029070">
    <property type="entry name" value="Chitinase_insertion_sf"/>
</dbReference>
<dbReference type="Gene3D" id="3.10.50.10">
    <property type="match status" value="1"/>
</dbReference>
<protein>
    <recommendedName>
        <fullName evidence="1">GH18 domain-containing protein</fullName>
    </recommendedName>
</protein>
<dbReference type="GO" id="GO:0004568">
    <property type="term" value="F:chitinase activity"/>
    <property type="evidence" value="ECO:0007669"/>
    <property type="project" value="TreeGrafter"/>
</dbReference>
<dbReference type="Pfam" id="PF00704">
    <property type="entry name" value="Glyco_hydro_18"/>
    <property type="match status" value="1"/>
</dbReference>
<dbReference type="EMBL" id="JAEACU010000001">
    <property type="protein sequence ID" value="KAH7546217.1"/>
    <property type="molecule type" value="Genomic_DNA"/>
</dbReference>
<evidence type="ECO:0000313" key="3">
    <source>
        <dbReference type="Proteomes" id="UP000813462"/>
    </source>
</evidence>
<name>A0A978W2N3_ZIZJJ</name>
<feature type="domain" description="GH18" evidence="1">
    <location>
        <begin position="1"/>
        <end position="199"/>
    </location>
</feature>
<dbReference type="PANTHER" id="PTHR11177:SF369">
    <property type="entry name" value="CLASS V CHITINASE-LIKE"/>
    <property type="match status" value="1"/>
</dbReference>
<dbReference type="GO" id="GO:0005576">
    <property type="term" value="C:extracellular region"/>
    <property type="evidence" value="ECO:0007669"/>
    <property type="project" value="TreeGrafter"/>
</dbReference>
<dbReference type="InterPro" id="IPR011583">
    <property type="entry name" value="Chitinase_II/V-like_cat"/>
</dbReference>
<dbReference type="PANTHER" id="PTHR11177">
    <property type="entry name" value="CHITINASE"/>
    <property type="match status" value="1"/>
</dbReference>
<organism evidence="2 3">
    <name type="scientific">Ziziphus jujuba var. spinosa</name>
    <dbReference type="NCBI Taxonomy" id="714518"/>
    <lineage>
        <taxon>Eukaryota</taxon>
        <taxon>Viridiplantae</taxon>
        <taxon>Streptophyta</taxon>
        <taxon>Embryophyta</taxon>
        <taxon>Tracheophyta</taxon>
        <taxon>Spermatophyta</taxon>
        <taxon>Magnoliopsida</taxon>
        <taxon>eudicotyledons</taxon>
        <taxon>Gunneridae</taxon>
        <taxon>Pentapetalae</taxon>
        <taxon>rosids</taxon>
        <taxon>fabids</taxon>
        <taxon>Rosales</taxon>
        <taxon>Rhamnaceae</taxon>
        <taxon>Paliureae</taxon>
        <taxon>Ziziphus</taxon>
    </lineage>
</organism>
<comment type="caution">
    <text evidence="2">The sequence shown here is derived from an EMBL/GenBank/DDBJ whole genome shotgun (WGS) entry which is preliminary data.</text>
</comment>